<protein>
    <submittedName>
        <fullName evidence="2">Uncharacterized protein</fullName>
    </submittedName>
</protein>
<organism evidence="2 3">
    <name type="scientific">Paracoccus versutus</name>
    <name type="common">Thiobacillus versutus</name>
    <dbReference type="NCBI Taxonomy" id="34007"/>
    <lineage>
        <taxon>Bacteria</taxon>
        <taxon>Pseudomonadati</taxon>
        <taxon>Pseudomonadota</taxon>
        <taxon>Alphaproteobacteria</taxon>
        <taxon>Rhodobacterales</taxon>
        <taxon>Paracoccaceae</taxon>
        <taxon>Paracoccus</taxon>
    </lineage>
</organism>
<gene>
    <name evidence="2" type="ORF">ATH84_10961</name>
</gene>
<dbReference type="RefSeq" id="WP_036761358.1">
    <property type="nucleotide sequence ID" value="NZ_CP035287.1"/>
</dbReference>
<accession>A0AAQ0HC81</accession>
<proteinExistence type="predicted"/>
<feature type="region of interest" description="Disordered" evidence="1">
    <location>
        <begin position="42"/>
        <end position="72"/>
    </location>
</feature>
<feature type="compositionally biased region" description="Basic and acidic residues" evidence="1">
    <location>
        <begin position="139"/>
        <end position="151"/>
    </location>
</feature>
<name>A0AAQ0HC81_PARVE</name>
<keyword evidence="3" id="KW-1185">Reference proteome</keyword>
<reference evidence="2 3" key="1">
    <citation type="submission" date="2018-08" db="EMBL/GenBank/DDBJ databases">
        <title>Genomic Encyclopedia of Archaeal and Bacterial Type Strains, Phase II (KMG-II): from individual species to whole genera.</title>
        <authorList>
            <person name="Goeker M."/>
        </authorList>
    </citation>
    <scope>NUCLEOTIDE SEQUENCE [LARGE SCALE GENOMIC DNA]</scope>
    <source>
        <strain evidence="2 3">DSM 582</strain>
    </source>
</reference>
<evidence type="ECO:0000313" key="2">
    <source>
        <dbReference type="EMBL" id="REG26261.1"/>
    </source>
</evidence>
<feature type="region of interest" description="Disordered" evidence="1">
    <location>
        <begin position="139"/>
        <end position="198"/>
    </location>
</feature>
<evidence type="ECO:0000313" key="3">
    <source>
        <dbReference type="Proteomes" id="UP000256794"/>
    </source>
</evidence>
<dbReference type="EMBL" id="QUMX01000096">
    <property type="protein sequence ID" value="REG26261.1"/>
    <property type="molecule type" value="Genomic_DNA"/>
</dbReference>
<comment type="caution">
    <text evidence="2">The sequence shown here is derived from an EMBL/GenBank/DDBJ whole genome shotgun (WGS) entry which is preliminary data.</text>
</comment>
<dbReference type="Proteomes" id="UP000256794">
    <property type="component" value="Unassembled WGS sequence"/>
</dbReference>
<evidence type="ECO:0000256" key="1">
    <source>
        <dbReference type="SAM" id="MobiDB-lite"/>
    </source>
</evidence>
<feature type="compositionally biased region" description="Basic and acidic residues" evidence="1">
    <location>
        <begin position="173"/>
        <end position="183"/>
    </location>
</feature>
<sequence>MTDSDLQDDQDDDDLLWDILRKIDEEGEEADAHLLRELEAIQPGMSVDPDPEPVESPKGFPQASDNTDPDDHDIIVHEVKLTRYDKAIRKRRDLEAKRAALPADHDPCKVAALDMQIKIARAAVERAESDVSRMQEGIDEWRAGVGRERRNENRRKVRTKPNADLSSMTPDQKAQHERDRRSDANWIKRRREAGMPEAQIQAELAVRIHTREAKRAEQARVDAEQAAMQELPHYGIA</sequence>
<dbReference type="AlphaFoldDB" id="A0AAQ0HC81"/>